<dbReference type="EMBL" id="FOKV01000003">
    <property type="protein sequence ID" value="SFC22449.1"/>
    <property type="molecule type" value="Genomic_DNA"/>
</dbReference>
<proteinExistence type="predicted"/>
<name>A0A1I1HE48_9FLAO</name>
<organism evidence="1 2">
    <name type="scientific">Zunongwangia mangrovi</name>
    <dbReference type="NCBI Taxonomy" id="1334022"/>
    <lineage>
        <taxon>Bacteria</taxon>
        <taxon>Pseudomonadati</taxon>
        <taxon>Bacteroidota</taxon>
        <taxon>Flavobacteriia</taxon>
        <taxon>Flavobacteriales</taxon>
        <taxon>Flavobacteriaceae</taxon>
        <taxon>Zunongwangia</taxon>
    </lineage>
</organism>
<gene>
    <name evidence="1" type="ORF">SAMN04487907_10319</name>
</gene>
<accession>A0A1I1HE48</accession>
<dbReference type="AlphaFoldDB" id="A0A1I1HE48"/>
<reference evidence="2" key="1">
    <citation type="submission" date="2016-10" db="EMBL/GenBank/DDBJ databases">
        <authorList>
            <person name="Varghese N."/>
            <person name="Submissions S."/>
        </authorList>
    </citation>
    <scope>NUCLEOTIDE SEQUENCE [LARGE SCALE GENOMIC DNA]</scope>
    <source>
        <strain evidence="2">DSM 24499</strain>
    </source>
</reference>
<evidence type="ECO:0000313" key="1">
    <source>
        <dbReference type="EMBL" id="SFC22449.1"/>
    </source>
</evidence>
<dbReference type="Proteomes" id="UP000199438">
    <property type="component" value="Unassembled WGS sequence"/>
</dbReference>
<evidence type="ECO:0000313" key="2">
    <source>
        <dbReference type="Proteomes" id="UP000199438"/>
    </source>
</evidence>
<protein>
    <submittedName>
        <fullName evidence="1">Uncharacterized protein</fullName>
    </submittedName>
</protein>
<sequence length="77" mass="8971">MRPKLYILTQIPNLKVFNFEIKTPIDFENQLVVDDIIKNDILGHLDCPYILKSVSLSINRKDNYVVVVLVELILENE</sequence>
<keyword evidence="2" id="KW-1185">Reference proteome</keyword>